<dbReference type="AlphaFoldDB" id="A0A6A6QW93"/>
<evidence type="ECO:0000313" key="3">
    <source>
        <dbReference type="Proteomes" id="UP000799750"/>
    </source>
</evidence>
<keyword evidence="1" id="KW-0812">Transmembrane</keyword>
<evidence type="ECO:0000256" key="1">
    <source>
        <dbReference type="SAM" id="Phobius"/>
    </source>
</evidence>
<dbReference type="Proteomes" id="UP000799750">
    <property type="component" value="Unassembled WGS sequence"/>
</dbReference>
<keyword evidence="1" id="KW-0472">Membrane</keyword>
<proteinExistence type="predicted"/>
<accession>A0A6A6QW93</accession>
<gene>
    <name evidence="2" type="ORF">BU16DRAFT_375934</name>
</gene>
<dbReference type="OrthoDB" id="10522130at2759"/>
<evidence type="ECO:0000313" key="2">
    <source>
        <dbReference type="EMBL" id="KAF2496374.1"/>
    </source>
</evidence>
<feature type="transmembrane region" description="Helical" evidence="1">
    <location>
        <begin position="53"/>
        <end position="70"/>
    </location>
</feature>
<organism evidence="2 3">
    <name type="scientific">Lophium mytilinum</name>
    <dbReference type="NCBI Taxonomy" id="390894"/>
    <lineage>
        <taxon>Eukaryota</taxon>
        <taxon>Fungi</taxon>
        <taxon>Dikarya</taxon>
        <taxon>Ascomycota</taxon>
        <taxon>Pezizomycotina</taxon>
        <taxon>Dothideomycetes</taxon>
        <taxon>Pleosporomycetidae</taxon>
        <taxon>Mytilinidiales</taxon>
        <taxon>Mytilinidiaceae</taxon>
        <taxon>Lophium</taxon>
    </lineage>
</organism>
<protein>
    <submittedName>
        <fullName evidence="2">Uncharacterized protein</fullName>
    </submittedName>
</protein>
<keyword evidence="3" id="KW-1185">Reference proteome</keyword>
<sequence length="71" mass="7629">MTRCYSDGSVDPVVCAWGTRSKHVSAENAEQYQQQTVAGLHTSGLGTDGFTTAVNYMGTLMAFPGLVLMLR</sequence>
<name>A0A6A6QW93_9PEZI</name>
<reference evidence="2" key="1">
    <citation type="journal article" date="2020" name="Stud. Mycol.">
        <title>101 Dothideomycetes genomes: a test case for predicting lifestyles and emergence of pathogens.</title>
        <authorList>
            <person name="Haridas S."/>
            <person name="Albert R."/>
            <person name="Binder M."/>
            <person name="Bloem J."/>
            <person name="Labutti K."/>
            <person name="Salamov A."/>
            <person name="Andreopoulos B."/>
            <person name="Baker S."/>
            <person name="Barry K."/>
            <person name="Bills G."/>
            <person name="Bluhm B."/>
            <person name="Cannon C."/>
            <person name="Castanera R."/>
            <person name="Culley D."/>
            <person name="Daum C."/>
            <person name="Ezra D."/>
            <person name="Gonzalez J."/>
            <person name="Henrissat B."/>
            <person name="Kuo A."/>
            <person name="Liang C."/>
            <person name="Lipzen A."/>
            <person name="Lutzoni F."/>
            <person name="Magnuson J."/>
            <person name="Mondo S."/>
            <person name="Nolan M."/>
            <person name="Ohm R."/>
            <person name="Pangilinan J."/>
            <person name="Park H.-J."/>
            <person name="Ramirez L."/>
            <person name="Alfaro M."/>
            <person name="Sun H."/>
            <person name="Tritt A."/>
            <person name="Yoshinaga Y."/>
            <person name="Zwiers L.-H."/>
            <person name="Turgeon B."/>
            <person name="Goodwin S."/>
            <person name="Spatafora J."/>
            <person name="Crous P."/>
            <person name="Grigoriev I."/>
        </authorList>
    </citation>
    <scope>NUCLEOTIDE SEQUENCE</scope>
    <source>
        <strain evidence="2">CBS 269.34</strain>
    </source>
</reference>
<dbReference type="EMBL" id="MU004188">
    <property type="protein sequence ID" value="KAF2496374.1"/>
    <property type="molecule type" value="Genomic_DNA"/>
</dbReference>
<keyword evidence="1" id="KW-1133">Transmembrane helix</keyword>